<evidence type="ECO:0000313" key="2">
    <source>
        <dbReference type="Proteomes" id="UP000316313"/>
    </source>
</evidence>
<keyword evidence="2" id="KW-1185">Reference proteome</keyword>
<accession>A0A4Y6UIE4</accession>
<dbReference type="OrthoDB" id="197187at2"/>
<protein>
    <submittedName>
        <fullName evidence="1">Type VI secretion protein</fullName>
    </submittedName>
</protein>
<reference evidence="1 2" key="1">
    <citation type="submission" date="2019-03" db="EMBL/GenBank/DDBJ databases">
        <title>The complete genome sequence of Swingsia samuiensis NBRC107927(T).</title>
        <authorList>
            <person name="Chua K.-O."/>
            <person name="Chan K.-G."/>
            <person name="See-Too W.-S."/>
        </authorList>
    </citation>
    <scope>NUCLEOTIDE SEQUENCE [LARGE SCALE GENOMIC DNA]</scope>
    <source>
        <strain evidence="1 2">AH83</strain>
    </source>
</reference>
<dbReference type="InterPro" id="IPR008727">
    <property type="entry name" value="PAAR_motif"/>
</dbReference>
<dbReference type="AlphaFoldDB" id="A0A4Y6UIE4"/>
<dbReference type="CDD" id="cd14738">
    <property type="entry name" value="PAAR_2"/>
    <property type="match status" value="1"/>
</dbReference>
<dbReference type="RefSeq" id="WP_141461274.1">
    <property type="nucleotide sequence ID" value="NZ_CP038141.1"/>
</dbReference>
<organism evidence="1 2">
    <name type="scientific">Swingsia samuiensis</name>
    <dbReference type="NCBI Taxonomy" id="1293412"/>
    <lineage>
        <taxon>Bacteria</taxon>
        <taxon>Pseudomonadati</taxon>
        <taxon>Pseudomonadota</taxon>
        <taxon>Alphaproteobacteria</taxon>
        <taxon>Acetobacterales</taxon>
        <taxon>Acetobacteraceae</taxon>
        <taxon>Swingsia</taxon>
    </lineage>
</organism>
<dbReference type="Proteomes" id="UP000316313">
    <property type="component" value="Chromosome"/>
</dbReference>
<proteinExistence type="predicted"/>
<evidence type="ECO:0000313" key="1">
    <source>
        <dbReference type="EMBL" id="QDH17379.1"/>
    </source>
</evidence>
<dbReference type="KEGG" id="ssam:E3D00_07250"/>
<dbReference type="Gene3D" id="2.60.200.60">
    <property type="match status" value="2"/>
</dbReference>
<dbReference type="EMBL" id="CP038141">
    <property type="protein sequence ID" value="QDH17379.1"/>
    <property type="molecule type" value="Genomic_DNA"/>
</dbReference>
<sequence length="119" mass="12241">MSGKPAARLTDMHTCPQTEGHIPHVGGPIVQGSPNVLINGWPAARVGDKLTCIGPSDEIMDGSTTVFINDKPAARMGDMTVHGGVIIAGCSTVLIGDTGKGTPCPRQASAMNAPFYDPS</sequence>
<gene>
    <name evidence="1" type="ORF">E3D00_07250</name>
</gene>
<name>A0A4Y6UIE4_9PROT</name>
<dbReference type="Pfam" id="PF05488">
    <property type="entry name" value="PAAR_motif"/>
    <property type="match status" value="1"/>
</dbReference>